<dbReference type="InterPro" id="IPR009003">
    <property type="entry name" value="Peptidase_S1_PA"/>
</dbReference>
<evidence type="ECO:0000313" key="4">
    <source>
        <dbReference type="EMBL" id="SUZ87494.1"/>
    </source>
</evidence>
<dbReference type="Pfam" id="PF13365">
    <property type="entry name" value="Trypsin_2"/>
    <property type="match status" value="1"/>
</dbReference>
<organism evidence="4">
    <name type="scientific">marine metagenome</name>
    <dbReference type="NCBI Taxonomy" id="408172"/>
    <lineage>
        <taxon>unclassified sequences</taxon>
        <taxon>metagenomes</taxon>
        <taxon>ecological metagenomes</taxon>
    </lineage>
</organism>
<dbReference type="SMART" id="SM00228">
    <property type="entry name" value="PDZ"/>
    <property type="match status" value="2"/>
</dbReference>
<dbReference type="GO" id="GO:0006508">
    <property type="term" value="P:proteolysis"/>
    <property type="evidence" value="ECO:0007669"/>
    <property type="project" value="UniProtKB-KW"/>
</dbReference>
<keyword evidence="1" id="KW-0645">Protease</keyword>
<reference evidence="4" key="1">
    <citation type="submission" date="2018-05" db="EMBL/GenBank/DDBJ databases">
        <authorList>
            <person name="Lanie J.A."/>
            <person name="Ng W.-L."/>
            <person name="Kazmierczak K.M."/>
            <person name="Andrzejewski T.M."/>
            <person name="Davidsen T.M."/>
            <person name="Wayne K.J."/>
            <person name="Tettelin H."/>
            <person name="Glass J.I."/>
            <person name="Rusch D."/>
            <person name="Podicherti R."/>
            <person name="Tsui H.-C.T."/>
            <person name="Winkler M.E."/>
        </authorList>
    </citation>
    <scope>NUCLEOTIDE SEQUENCE</scope>
</reference>
<feature type="non-terminal residue" evidence="4">
    <location>
        <position position="1"/>
    </location>
</feature>
<dbReference type="SUPFAM" id="SSF50156">
    <property type="entry name" value="PDZ domain-like"/>
    <property type="match status" value="2"/>
</dbReference>
<feature type="domain" description="PDZ" evidence="3">
    <location>
        <begin position="302"/>
        <end position="363"/>
    </location>
</feature>
<dbReference type="InterPro" id="IPR036034">
    <property type="entry name" value="PDZ_sf"/>
</dbReference>
<dbReference type="PANTHER" id="PTHR43343:SF3">
    <property type="entry name" value="PROTEASE DO-LIKE 8, CHLOROPLASTIC"/>
    <property type="match status" value="1"/>
</dbReference>
<dbReference type="PROSITE" id="PS50106">
    <property type="entry name" value="PDZ"/>
    <property type="match status" value="1"/>
</dbReference>
<gene>
    <name evidence="4" type="ORF">METZ01_LOCUS40348</name>
</gene>
<evidence type="ECO:0000256" key="1">
    <source>
        <dbReference type="ARBA" id="ARBA00022670"/>
    </source>
</evidence>
<dbReference type="InterPro" id="IPR001940">
    <property type="entry name" value="Peptidase_S1C"/>
</dbReference>
<sequence length="500" mass="53311">VKIIRDWLVRGFSIKWVPVLLLMACAPKNDGNEVPYAGLDTLPILAELTSVSTPLEVVTEPSQERTELSTDQLSQSRNTAIVQAANRVAPAVVSISVLRTGRTRTTSMWESFFMPPQRRSAGFGSGVIVRSDGIVITNDHVIADAEQIRVTLPGGGDFDAELIGTDPLADIAVLVIEGKDLPVAPIGTVEGLMIGEWALAIGNPLGMQAADTEPTVTAGVISAVNRNIVPSAYGESQNSEGFYLGMIQTDASINPGNSGGPLVNAVGEVIGINTSIISRSGGSEGLGFAIPIDRALKITDDLLSLGEVQRAWVGLEVEPVEADAWGRTRGVRISRIAPGSPGDRAPLKPGDRLLRVNGRALTGPLDFEGALLDLRSGDLLEILVEGRSQSILLEAEQFPSITAERVTVLRDLELVTVTPEIRGEQDISSEQGALVTGVSDQLSRQLGITVGDVIIGIDQIVVASADQVASIFDSLGGSGRITLHFERNRGYNMRQFYWRR</sequence>
<dbReference type="GO" id="GO:0004252">
    <property type="term" value="F:serine-type endopeptidase activity"/>
    <property type="evidence" value="ECO:0007669"/>
    <property type="project" value="InterPro"/>
</dbReference>
<dbReference type="PRINTS" id="PR00834">
    <property type="entry name" value="PROTEASES2C"/>
</dbReference>
<dbReference type="EMBL" id="UINC01001727">
    <property type="protein sequence ID" value="SUZ87494.1"/>
    <property type="molecule type" value="Genomic_DNA"/>
</dbReference>
<protein>
    <recommendedName>
        <fullName evidence="3">PDZ domain-containing protein</fullName>
    </recommendedName>
</protein>
<dbReference type="Gene3D" id="2.30.42.10">
    <property type="match status" value="2"/>
</dbReference>
<dbReference type="SUPFAM" id="SSF50494">
    <property type="entry name" value="Trypsin-like serine proteases"/>
    <property type="match status" value="1"/>
</dbReference>
<dbReference type="Pfam" id="PF00595">
    <property type="entry name" value="PDZ"/>
    <property type="match status" value="1"/>
</dbReference>
<dbReference type="PANTHER" id="PTHR43343">
    <property type="entry name" value="PEPTIDASE S12"/>
    <property type="match status" value="1"/>
</dbReference>
<accession>A0A381R8H1</accession>
<evidence type="ECO:0000259" key="3">
    <source>
        <dbReference type="PROSITE" id="PS50106"/>
    </source>
</evidence>
<dbReference type="InterPro" id="IPR051201">
    <property type="entry name" value="Chloro_Bact_Ser_Proteases"/>
</dbReference>
<keyword evidence="2" id="KW-0378">Hydrolase</keyword>
<dbReference type="InterPro" id="IPR001478">
    <property type="entry name" value="PDZ"/>
</dbReference>
<proteinExistence type="predicted"/>
<dbReference type="Gene3D" id="2.40.10.120">
    <property type="match status" value="1"/>
</dbReference>
<dbReference type="AlphaFoldDB" id="A0A381R8H1"/>
<evidence type="ECO:0000256" key="2">
    <source>
        <dbReference type="ARBA" id="ARBA00022801"/>
    </source>
</evidence>
<name>A0A381R8H1_9ZZZZ</name>